<dbReference type="Proteomes" id="UP001443914">
    <property type="component" value="Unassembled WGS sequence"/>
</dbReference>
<proteinExistence type="predicted"/>
<reference evidence="1" key="1">
    <citation type="submission" date="2024-03" db="EMBL/GenBank/DDBJ databases">
        <title>WGS assembly of Saponaria officinalis var. Norfolk2.</title>
        <authorList>
            <person name="Jenkins J."/>
            <person name="Shu S."/>
            <person name="Grimwood J."/>
            <person name="Barry K."/>
            <person name="Goodstein D."/>
            <person name="Schmutz J."/>
            <person name="Leebens-Mack J."/>
            <person name="Osbourn A."/>
        </authorList>
    </citation>
    <scope>NUCLEOTIDE SEQUENCE [LARGE SCALE GENOMIC DNA]</scope>
    <source>
        <strain evidence="1">JIC</strain>
    </source>
</reference>
<keyword evidence="2" id="KW-1185">Reference proteome</keyword>
<sequence length="101" mass="11327">MRVQYREAQRNSIDLASKMLGFLYACERMTSISFFALYRTSTLIGFKLLDLQDSSNEHPVGHDTILLVPLPTTHSLSSLQHAWTPYPGLSVALASTRPFTP</sequence>
<evidence type="ECO:0000313" key="2">
    <source>
        <dbReference type="Proteomes" id="UP001443914"/>
    </source>
</evidence>
<dbReference type="AlphaFoldDB" id="A0AAW1M2R6"/>
<protein>
    <submittedName>
        <fullName evidence="1">Uncharacterized protein</fullName>
    </submittedName>
</protein>
<dbReference type="EMBL" id="JBDFQZ010000003">
    <property type="protein sequence ID" value="KAK9740206.1"/>
    <property type="molecule type" value="Genomic_DNA"/>
</dbReference>
<comment type="caution">
    <text evidence="1">The sequence shown here is derived from an EMBL/GenBank/DDBJ whole genome shotgun (WGS) entry which is preliminary data.</text>
</comment>
<name>A0AAW1M2R6_SAPOF</name>
<accession>A0AAW1M2R6</accession>
<organism evidence="1 2">
    <name type="scientific">Saponaria officinalis</name>
    <name type="common">Common soapwort</name>
    <name type="synonym">Lychnis saponaria</name>
    <dbReference type="NCBI Taxonomy" id="3572"/>
    <lineage>
        <taxon>Eukaryota</taxon>
        <taxon>Viridiplantae</taxon>
        <taxon>Streptophyta</taxon>
        <taxon>Embryophyta</taxon>
        <taxon>Tracheophyta</taxon>
        <taxon>Spermatophyta</taxon>
        <taxon>Magnoliopsida</taxon>
        <taxon>eudicotyledons</taxon>
        <taxon>Gunneridae</taxon>
        <taxon>Pentapetalae</taxon>
        <taxon>Caryophyllales</taxon>
        <taxon>Caryophyllaceae</taxon>
        <taxon>Caryophylleae</taxon>
        <taxon>Saponaria</taxon>
    </lineage>
</organism>
<evidence type="ECO:0000313" key="1">
    <source>
        <dbReference type="EMBL" id="KAK9740206.1"/>
    </source>
</evidence>
<gene>
    <name evidence="1" type="ORF">RND81_03G018900</name>
</gene>